<evidence type="ECO:0000256" key="8">
    <source>
        <dbReference type="ARBA" id="ARBA00034078"/>
    </source>
</evidence>
<evidence type="ECO:0000313" key="10">
    <source>
        <dbReference type="EMBL" id="MBD8497637.1"/>
    </source>
</evidence>
<evidence type="ECO:0000313" key="11">
    <source>
        <dbReference type="Proteomes" id="UP000634529"/>
    </source>
</evidence>
<evidence type="ECO:0000256" key="5">
    <source>
        <dbReference type="ARBA" id="ARBA00022982"/>
    </source>
</evidence>
<dbReference type="SUPFAM" id="SSF54292">
    <property type="entry name" value="2Fe-2S ferredoxin-like"/>
    <property type="match status" value="1"/>
</dbReference>
<sequence length="119" mass="13395">MSISIQFEPDGKQIEIKQGMTVLEAARKARISIRTRCDGKAGCLQCKVSIEADEGMMNFPTEAEQRKMGYFSTCGERLACQTRIIGSAHSKAIVHVPEDPLKAAVRKRLLEQQEEDRLW</sequence>
<evidence type="ECO:0000256" key="3">
    <source>
        <dbReference type="ARBA" id="ARBA00022714"/>
    </source>
</evidence>
<evidence type="ECO:0000256" key="7">
    <source>
        <dbReference type="ARBA" id="ARBA00023014"/>
    </source>
</evidence>
<dbReference type="InterPro" id="IPR001055">
    <property type="entry name" value="Adrenodoxin-like"/>
</dbReference>
<dbReference type="Gene3D" id="3.10.20.30">
    <property type="match status" value="1"/>
</dbReference>
<keyword evidence="4" id="KW-0479">Metal-binding</keyword>
<dbReference type="PANTHER" id="PTHR23426:SF72">
    <property type="entry name" value="2FE-2S FERREDOXIN-TYPE DOMAIN-CONTAINING PROTEIN"/>
    <property type="match status" value="1"/>
</dbReference>
<evidence type="ECO:0000259" key="9">
    <source>
        <dbReference type="PROSITE" id="PS51085"/>
    </source>
</evidence>
<accession>A0ABR9AUE4</accession>
<name>A0ABR9AUE4_9BACL</name>
<keyword evidence="5" id="KW-0249">Electron transport</keyword>
<comment type="caution">
    <text evidence="10">The sequence shown here is derived from an EMBL/GenBank/DDBJ whole genome shotgun (WGS) entry which is preliminary data.</text>
</comment>
<dbReference type="InterPro" id="IPR012675">
    <property type="entry name" value="Beta-grasp_dom_sf"/>
</dbReference>
<dbReference type="InterPro" id="IPR036010">
    <property type="entry name" value="2Fe-2S_ferredoxin-like_sf"/>
</dbReference>
<gene>
    <name evidence="10" type="ORF">IFO66_04890</name>
</gene>
<protein>
    <submittedName>
        <fullName evidence="10">2Fe-2S iron-sulfur cluster binding domain-containing protein</fullName>
    </submittedName>
</protein>
<dbReference type="InterPro" id="IPR001041">
    <property type="entry name" value="2Fe-2S_ferredoxin-type"/>
</dbReference>
<evidence type="ECO:0000256" key="6">
    <source>
        <dbReference type="ARBA" id="ARBA00023004"/>
    </source>
</evidence>
<evidence type="ECO:0000256" key="2">
    <source>
        <dbReference type="ARBA" id="ARBA00022448"/>
    </source>
</evidence>
<dbReference type="Pfam" id="PF00111">
    <property type="entry name" value="Fer2"/>
    <property type="match status" value="1"/>
</dbReference>
<dbReference type="PANTHER" id="PTHR23426">
    <property type="entry name" value="FERREDOXIN/ADRENODOXIN"/>
    <property type="match status" value="1"/>
</dbReference>
<keyword evidence="7" id="KW-0411">Iron-sulfur</keyword>
<dbReference type="EMBL" id="JACYTN010000002">
    <property type="protein sequence ID" value="MBD8497637.1"/>
    <property type="molecule type" value="Genomic_DNA"/>
</dbReference>
<comment type="cofactor">
    <cofactor evidence="8">
        <name>[2Fe-2S] cluster</name>
        <dbReference type="ChEBI" id="CHEBI:190135"/>
    </cofactor>
</comment>
<reference evidence="10 11" key="1">
    <citation type="submission" date="2020-09" db="EMBL/GenBank/DDBJ databases">
        <title>Paenibacillus sp. CAU 1523 isolated from sand of Haeundae Beach.</title>
        <authorList>
            <person name="Kim W."/>
        </authorList>
    </citation>
    <scope>NUCLEOTIDE SEQUENCE [LARGE SCALE GENOMIC DNA]</scope>
    <source>
        <strain evidence="10 11">CAU 1523</strain>
    </source>
</reference>
<keyword evidence="6" id="KW-0408">Iron</keyword>
<evidence type="ECO:0000256" key="1">
    <source>
        <dbReference type="ARBA" id="ARBA00010914"/>
    </source>
</evidence>
<dbReference type="CDD" id="cd00207">
    <property type="entry name" value="fer2"/>
    <property type="match status" value="1"/>
</dbReference>
<keyword evidence="3" id="KW-0001">2Fe-2S</keyword>
<keyword evidence="2" id="KW-0813">Transport</keyword>
<feature type="domain" description="2Fe-2S ferredoxin-type" evidence="9">
    <location>
        <begin position="1"/>
        <end position="100"/>
    </location>
</feature>
<evidence type="ECO:0000256" key="4">
    <source>
        <dbReference type="ARBA" id="ARBA00022723"/>
    </source>
</evidence>
<dbReference type="PROSITE" id="PS51085">
    <property type="entry name" value="2FE2S_FER_2"/>
    <property type="match status" value="1"/>
</dbReference>
<dbReference type="Proteomes" id="UP000634529">
    <property type="component" value="Unassembled WGS sequence"/>
</dbReference>
<organism evidence="10 11">
    <name type="scientific">Paenibacillus arenosi</name>
    <dbReference type="NCBI Taxonomy" id="2774142"/>
    <lineage>
        <taxon>Bacteria</taxon>
        <taxon>Bacillati</taxon>
        <taxon>Bacillota</taxon>
        <taxon>Bacilli</taxon>
        <taxon>Bacillales</taxon>
        <taxon>Paenibacillaceae</taxon>
        <taxon>Paenibacillus</taxon>
    </lineage>
</organism>
<comment type="similarity">
    <text evidence="1">Belongs to the adrenodoxin/putidaredoxin family.</text>
</comment>
<dbReference type="RefSeq" id="WP_192024043.1">
    <property type="nucleotide sequence ID" value="NZ_JACYTN010000002.1"/>
</dbReference>
<keyword evidence="11" id="KW-1185">Reference proteome</keyword>
<proteinExistence type="inferred from homology"/>